<accession>A0AAW6GXC6</accession>
<dbReference type="GO" id="GO:0005886">
    <property type="term" value="C:plasma membrane"/>
    <property type="evidence" value="ECO:0007669"/>
    <property type="project" value="UniProtKB-SubCell"/>
</dbReference>
<feature type="transmembrane region" description="Helical" evidence="7">
    <location>
        <begin position="95"/>
        <end position="113"/>
    </location>
</feature>
<keyword evidence="3" id="KW-1003">Cell membrane</keyword>
<feature type="transmembrane region" description="Helical" evidence="7">
    <location>
        <begin position="125"/>
        <end position="144"/>
    </location>
</feature>
<gene>
    <name evidence="9" type="primary">mobC</name>
    <name evidence="9" type="ORF">POZ10_00790</name>
</gene>
<dbReference type="CDD" id="cd01127">
    <property type="entry name" value="TrwB_TraG_TraD_VirD4"/>
    <property type="match status" value="1"/>
</dbReference>
<dbReference type="InterPro" id="IPR025988">
    <property type="entry name" value="YWFCY_dom"/>
</dbReference>
<feature type="transmembrane region" description="Helical" evidence="7">
    <location>
        <begin position="313"/>
        <end position="329"/>
    </location>
</feature>
<evidence type="ECO:0000256" key="5">
    <source>
        <dbReference type="ARBA" id="ARBA00022989"/>
    </source>
</evidence>
<feature type="transmembrane region" description="Helical" evidence="7">
    <location>
        <begin position="59"/>
        <end position="83"/>
    </location>
</feature>
<dbReference type="PANTHER" id="PTHR37937">
    <property type="entry name" value="CONJUGATIVE TRANSFER: DNA TRANSPORT"/>
    <property type="match status" value="1"/>
</dbReference>
<dbReference type="InterPro" id="IPR003688">
    <property type="entry name" value="TraG/VirD4"/>
</dbReference>
<dbReference type="SUPFAM" id="SSF52540">
    <property type="entry name" value="P-loop containing nucleoside triphosphate hydrolases"/>
    <property type="match status" value="1"/>
</dbReference>
<dbReference type="Pfam" id="PF02534">
    <property type="entry name" value="T4SS-DNA_transf"/>
    <property type="match status" value="1"/>
</dbReference>
<name>A0AAW6GXC6_BACUN</name>
<keyword evidence="6 7" id="KW-0472">Membrane</keyword>
<sequence length="676" mass="77319">MQQEDDLRALAKIMEFGRAVSIFLLVVHVYVYCYPSMTAWHLNLAVIDKILVNFNNTTGIFNCILWTKLLAVTLLAISCLGTHGVKGEKITWPKIYAALVAGCALFFLNWWLLELPLPHAANTAFYIFTLTAGYLALLMSGLWMSRLYRHNLMEDVFNMENESFMQETRLMENEYSVNLPTRFYYKKRWNNGFVNIVNIFRACMVIGTPGSGKSYAIVNSYIRQLIAKGFAIYIYDYKFDDLSTIAYNSLLKNMDKYEVKPRFYVINFDDPRRSHRCNPINPEFMTDISDAYEASYTIMLNLNRTWIEKQGDFFVESPIILLAAIIWYLKIYKNGIYCTFPHAVELLNKPYSDLFTVLTSYPELENYLSPFMDAWKGGAQDQLQGQIASAKIPLTRMISPQLYWVMTGNDFSLDINNPKEPKLLCVGNNPDRQNIYSAALGLYNSRIVKLINKKRQLKCAVIIDELPTIYFRGLDNLIATARSNKVGVLLGFQDFSQLTRDYGEKESKVIQNTVGNIFSGQVVGETAKTLSERFGKVLQQRQSVSINRQDVSTSINTQLDSLIPASKIANLSQGTFVGAVADNFGEKIEQKIFHAEIVVDHAAVSAEEKAYRKIPFINEFKDKDGNDIMMQQIQRNYDQIKSDAQAIINEEMDRIKNDPELCKRLGLDNEKTSKKE</sequence>
<keyword evidence="5 7" id="KW-1133">Transmembrane helix</keyword>
<dbReference type="NCBIfam" id="NF041326">
    <property type="entry name" value="Bacteroid_MobC"/>
    <property type="match status" value="1"/>
</dbReference>
<evidence type="ECO:0000256" key="6">
    <source>
        <dbReference type="ARBA" id="ARBA00023136"/>
    </source>
</evidence>
<comment type="similarity">
    <text evidence="2">Belongs to the VirD4/TraG family.</text>
</comment>
<evidence type="ECO:0000256" key="7">
    <source>
        <dbReference type="SAM" id="Phobius"/>
    </source>
</evidence>
<dbReference type="Proteomes" id="UP001222603">
    <property type="component" value="Unassembled WGS sequence"/>
</dbReference>
<evidence type="ECO:0000313" key="9">
    <source>
        <dbReference type="EMBL" id="MDC1899159.1"/>
    </source>
</evidence>
<feature type="domain" description="YWFCY" evidence="8">
    <location>
        <begin position="5"/>
        <end position="147"/>
    </location>
</feature>
<dbReference type="Gene3D" id="3.40.50.300">
    <property type="entry name" value="P-loop containing nucleotide triphosphate hydrolases"/>
    <property type="match status" value="2"/>
</dbReference>
<keyword evidence="4 7" id="KW-0812">Transmembrane</keyword>
<evidence type="ECO:0000259" key="8">
    <source>
        <dbReference type="Pfam" id="PF14293"/>
    </source>
</evidence>
<evidence type="ECO:0000256" key="2">
    <source>
        <dbReference type="ARBA" id="ARBA00008806"/>
    </source>
</evidence>
<dbReference type="Pfam" id="PF14293">
    <property type="entry name" value="YWFCY"/>
    <property type="match status" value="1"/>
</dbReference>
<dbReference type="AlphaFoldDB" id="A0AAW6GXC6"/>
<comment type="caution">
    <text evidence="9">The sequence shown here is derived from an EMBL/GenBank/DDBJ whole genome shotgun (WGS) entry which is preliminary data.</text>
</comment>
<evidence type="ECO:0000313" key="10">
    <source>
        <dbReference type="Proteomes" id="UP001222603"/>
    </source>
</evidence>
<dbReference type="RefSeq" id="WP_195493895.1">
    <property type="nucleotide sequence ID" value="NZ_JADNKR010000003.1"/>
</dbReference>
<dbReference type="InterPro" id="IPR027417">
    <property type="entry name" value="P-loop_NTPase"/>
</dbReference>
<evidence type="ECO:0000256" key="4">
    <source>
        <dbReference type="ARBA" id="ARBA00022692"/>
    </source>
</evidence>
<comment type="subcellular location">
    <subcellularLocation>
        <location evidence="1">Cell membrane</location>
        <topology evidence="1">Multi-pass membrane protein</topology>
    </subcellularLocation>
</comment>
<reference evidence="9" key="1">
    <citation type="submission" date="2022-10" db="EMBL/GenBank/DDBJ databases">
        <title>Human gut microbiome strain richness.</title>
        <authorList>
            <person name="Chen-Liaw A."/>
        </authorList>
    </citation>
    <scope>NUCLEOTIDE SEQUENCE</scope>
    <source>
        <strain evidence="9">1001713st1_F9_1001713B170221_170320</strain>
    </source>
</reference>
<feature type="transmembrane region" description="Helical" evidence="7">
    <location>
        <begin position="20"/>
        <end position="39"/>
    </location>
</feature>
<protein>
    <submittedName>
        <fullName evidence="9">Conjugal transfer protein MobC</fullName>
    </submittedName>
</protein>
<organism evidence="9 10">
    <name type="scientific">Bacteroides uniformis</name>
    <dbReference type="NCBI Taxonomy" id="820"/>
    <lineage>
        <taxon>Bacteria</taxon>
        <taxon>Pseudomonadati</taxon>
        <taxon>Bacteroidota</taxon>
        <taxon>Bacteroidia</taxon>
        <taxon>Bacteroidales</taxon>
        <taxon>Bacteroidaceae</taxon>
        <taxon>Bacteroides</taxon>
    </lineage>
</organism>
<dbReference type="EMBL" id="JAQNSI010000027">
    <property type="protein sequence ID" value="MDC1899159.1"/>
    <property type="molecule type" value="Genomic_DNA"/>
</dbReference>
<evidence type="ECO:0000256" key="1">
    <source>
        <dbReference type="ARBA" id="ARBA00004651"/>
    </source>
</evidence>
<dbReference type="InterPro" id="IPR051539">
    <property type="entry name" value="T4SS-coupling_protein"/>
</dbReference>
<evidence type="ECO:0000256" key="3">
    <source>
        <dbReference type="ARBA" id="ARBA00022475"/>
    </source>
</evidence>
<dbReference type="PANTHER" id="PTHR37937:SF1">
    <property type="entry name" value="CONJUGATIVE TRANSFER: DNA TRANSPORT"/>
    <property type="match status" value="1"/>
</dbReference>
<proteinExistence type="inferred from homology"/>